<feature type="compositionally biased region" description="Low complexity" evidence="4">
    <location>
        <begin position="138"/>
        <end position="153"/>
    </location>
</feature>
<feature type="compositionally biased region" description="Polar residues" evidence="4">
    <location>
        <begin position="154"/>
        <end position="177"/>
    </location>
</feature>
<dbReference type="InterPro" id="IPR001876">
    <property type="entry name" value="Znf_RanBP2"/>
</dbReference>
<dbReference type="InterPro" id="IPR010695">
    <property type="entry name" value="FAIM1"/>
</dbReference>
<feature type="domain" description="RanBP2-type" evidence="5">
    <location>
        <begin position="178"/>
        <end position="203"/>
    </location>
</feature>
<feature type="compositionally biased region" description="Basic and acidic residues" evidence="4">
    <location>
        <begin position="205"/>
        <end position="214"/>
    </location>
</feature>
<dbReference type="Pfam" id="PF06905">
    <property type="entry name" value="FAIM1"/>
    <property type="match status" value="1"/>
</dbReference>
<evidence type="ECO:0000256" key="1">
    <source>
        <dbReference type="ARBA" id="ARBA00022723"/>
    </source>
</evidence>
<name>A0A8T1VAM8_9STRA</name>
<evidence type="ECO:0000256" key="2">
    <source>
        <dbReference type="ARBA" id="ARBA00022771"/>
    </source>
</evidence>
<feature type="region of interest" description="Disordered" evidence="4">
    <location>
        <begin position="205"/>
        <end position="237"/>
    </location>
</feature>
<keyword evidence="2" id="KW-0863">Zinc-finger</keyword>
<dbReference type="EMBL" id="JAGDFL010001176">
    <property type="protein sequence ID" value="KAG7377333.1"/>
    <property type="molecule type" value="Genomic_DNA"/>
</dbReference>
<dbReference type="OrthoDB" id="261960at2759"/>
<keyword evidence="3" id="KW-0862">Zinc</keyword>
<evidence type="ECO:0000313" key="7">
    <source>
        <dbReference type="Proteomes" id="UP000693981"/>
    </source>
</evidence>
<reference evidence="6" key="1">
    <citation type="submission" date="2021-02" db="EMBL/GenBank/DDBJ databases">
        <authorList>
            <person name="Palmer J.M."/>
        </authorList>
    </citation>
    <scope>NUCLEOTIDE SEQUENCE</scope>
    <source>
        <strain evidence="6">SCRP23</strain>
    </source>
</reference>
<dbReference type="AlphaFoldDB" id="A0A8T1VAM8"/>
<keyword evidence="1" id="KW-0479">Metal-binding</keyword>
<dbReference type="Proteomes" id="UP000693981">
    <property type="component" value="Unassembled WGS sequence"/>
</dbReference>
<organism evidence="6 7">
    <name type="scientific">Phytophthora boehmeriae</name>
    <dbReference type="NCBI Taxonomy" id="109152"/>
    <lineage>
        <taxon>Eukaryota</taxon>
        <taxon>Sar</taxon>
        <taxon>Stramenopiles</taxon>
        <taxon>Oomycota</taxon>
        <taxon>Peronosporomycetes</taxon>
        <taxon>Peronosporales</taxon>
        <taxon>Peronosporaceae</taxon>
        <taxon>Phytophthora</taxon>
    </lineage>
</organism>
<dbReference type="GO" id="GO:0008270">
    <property type="term" value="F:zinc ion binding"/>
    <property type="evidence" value="ECO:0007669"/>
    <property type="project" value="UniProtKB-KW"/>
</dbReference>
<keyword evidence="7" id="KW-1185">Reference proteome</keyword>
<gene>
    <name evidence="6" type="ORF">PHYBOEH_000923</name>
</gene>
<evidence type="ECO:0000256" key="3">
    <source>
        <dbReference type="ARBA" id="ARBA00022833"/>
    </source>
</evidence>
<protein>
    <recommendedName>
        <fullName evidence="5">RanBP2-type domain-containing protein</fullName>
    </recommendedName>
</protein>
<feature type="region of interest" description="Disordered" evidence="4">
    <location>
        <begin position="459"/>
        <end position="491"/>
    </location>
</feature>
<accession>A0A8T1VAM8</accession>
<evidence type="ECO:0000259" key="5">
    <source>
        <dbReference type="SMART" id="SM00547"/>
    </source>
</evidence>
<comment type="caution">
    <text evidence="6">The sequence shown here is derived from an EMBL/GenBank/DDBJ whole genome shotgun (WGS) entry which is preliminary data.</text>
</comment>
<dbReference type="SMART" id="SM00547">
    <property type="entry name" value="ZnF_RBZ"/>
    <property type="match status" value="1"/>
</dbReference>
<feature type="compositionally biased region" description="Polar residues" evidence="4">
    <location>
        <begin position="474"/>
        <end position="483"/>
    </location>
</feature>
<evidence type="ECO:0000313" key="6">
    <source>
        <dbReference type="EMBL" id="KAG7377333.1"/>
    </source>
</evidence>
<evidence type="ECO:0000256" key="4">
    <source>
        <dbReference type="SAM" id="MobiDB-lite"/>
    </source>
</evidence>
<sequence>MSSWQGQWGTVKAANARAAALYFEVSNVGKTIESSKKRVIWRLKVEEGRAFEIALTHSLASGKKVLRVDGIVKYTSQSLSFGDWDYVFNLPGGHCVHIIIKPSVDLNDMYDLIIDGMSFRRLPDRLDPSKIQNKDNVVTSATRTNSNTNRGAGSRNSSFTYNYSKGGSQNSSRESSFSPWECTRCTLVNEKPLAPICEACGHPKPDHISQESRQRAKTVAATPSIPQPVPRPASKSLAEPSLGFDVLWQDPPATAFGANSASTTSGGGFDAFTDPNGFPVATMPSMTTVPMTSMPTMAPKPAIQQDITSMLSGLDFTPAPVEETSPPVEATPPPTHNPTDEATAGTRDLWSSDMVNLNLKPEEKNQIQRSAKSYQTLEQARQLAPKEKIQVLPTQPPPIAYPTYNAAQMQGGLYGGMPAAQPMMYNTVGNAGAFGIPPAPMGFGGQQMNTQPMYGGFGGQQASPFMTAAPMGPQKQSSMQNFGSDPFATLS</sequence>
<proteinExistence type="predicted"/>
<feature type="region of interest" description="Disordered" evidence="4">
    <location>
        <begin position="319"/>
        <end position="345"/>
    </location>
</feature>
<feature type="region of interest" description="Disordered" evidence="4">
    <location>
        <begin position="138"/>
        <end position="177"/>
    </location>
</feature>